<evidence type="ECO:0000313" key="3">
    <source>
        <dbReference type="Proteomes" id="UP000050424"/>
    </source>
</evidence>
<dbReference type="PANTHER" id="PTHR12126:SF16">
    <property type="entry name" value="MIOREX COMPLEX COMPONENT 2"/>
    <property type="match status" value="1"/>
</dbReference>
<dbReference type="STRING" id="78410.A0A0N8H5C4"/>
<keyword evidence="3" id="KW-1185">Reference proteome</keyword>
<evidence type="ECO:0000256" key="1">
    <source>
        <dbReference type="SAM" id="MobiDB-lite"/>
    </source>
</evidence>
<name>A0A0N8H5C4_9HYPO</name>
<dbReference type="EMBL" id="LKCW01000233">
    <property type="protein sequence ID" value="KPM35780.1"/>
    <property type="molecule type" value="Genomic_DNA"/>
</dbReference>
<sequence length="296" mass="31789">MSATKKLVVCGGSGFLGSRICQFAVARGSPRPKLTPVPRRKSRSGEPRWDTVTSSASPPPWAHKVSWERGDILRPATYAPLLNGADFVVHSMGILLEADYKGIVSGKESPFAGLAKAFAPVRDRGINPLEKKEGEDIKPSNLNDQFSYEIMNRDSAITLAKHAAAANVSSFCYISAAGGAPVLPARYIATKRQAESTISNSFPQLRSLYIRAPFMFDGSRTLTVPLAAMVGLGTMVNGVTGHYFKNFMGAAGVKPLKVNTVAEAVVEAFGDEQVKGVVEAADIEELATKAWRKTML</sequence>
<evidence type="ECO:0008006" key="4">
    <source>
        <dbReference type="Google" id="ProtNLM"/>
    </source>
</evidence>
<dbReference type="OrthoDB" id="276721at2759"/>
<comment type="caution">
    <text evidence="2">The sequence shown here is derived from an EMBL/GenBank/DDBJ whole genome shotgun (WGS) entry which is preliminary data.</text>
</comment>
<dbReference type="PANTHER" id="PTHR12126">
    <property type="entry name" value="NADH-UBIQUINONE OXIDOREDUCTASE 39 KDA SUBUNIT-RELATED"/>
    <property type="match status" value="1"/>
</dbReference>
<reference evidence="2 3" key="1">
    <citation type="submission" date="2015-09" db="EMBL/GenBank/DDBJ databases">
        <title>Draft genome of a European isolate of the apple canker pathogen Neonectria ditissima.</title>
        <authorList>
            <person name="Gomez-Cortecero A."/>
            <person name="Harrison R.J."/>
            <person name="Armitage A.D."/>
        </authorList>
    </citation>
    <scope>NUCLEOTIDE SEQUENCE [LARGE SCALE GENOMIC DNA]</scope>
    <source>
        <strain evidence="2 3">R09/05</strain>
    </source>
</reference>
<organism evidence="2 3">
    <name type="scientific">Neonectria ditissima</name>
    <dbReference type="NCBI Taxonomy" id="78410"/>
    <lineage>
        <taxon>Eukaryota</taxon>
        <taxon>Fungi</taxon>
        <taxon>Dikarya</taxon>
        <taxon>Ascomycota</taxon>
        <taxon>Pezizomycotina</taxon>
        <taxon>Sordariomycetes</taxon>
        <taxon>Hypocreomycetidae</taxon>
        <taxon>Hypocreales</taxon>
        <taxon>Nectriaceae</taxon>
        <taxon>Neonectria</taxon>
    </lineage>
</organism>
<dbReference type="GO" id="GO:0006744">
    <property type="term" value="P:ubiquinone biosynthetic process"/>
    <property type="evidence" value="ECO:0007669"/>
    <property type="project" value="EnsemblFungi"/>
</dbReference>
<proteinExistence type="predicted"/>
<feature type="region of interest" description="Disordered" evidence="1">
    <location>
        <begin position="31"/>
        <end position="60"/>
    </location>
</feature>
<dbReference type="Proteomes" id="UP000050424">
    <property type="component" value="Unassembled WGS sequence"/>
</dbReference>
<dbReference type="GO" id="GO:0044877">
    <property type="term" value="F:protein-containing complex binding"/>
    <property type="evidence" value="ECO:0007669"/>
    <property type="project" value="TreeGrafter"/>
</dbReference>
<accession>A0A0N8H5C4</accession>
<dbReference type="AlphaFoldDB" id="A0A0N8H5C4"/>
<dbReference type="InterPro" id="IPR051207">
    <property type="entry name" value="ComplexI_NDUFA9_subunit"/>
</dbReference>
<dbReference type="GO" id="GO:0005739">
    <property type="term" value="C:mitochondrion"/>
    <property type="evidence" value="ECO:0007669"/>
    <property type="project" value="EnsemblFungi"/>
</dbReference>
<gene>
    <name evidence="2" type="ORF">AK830_g10791</name>
</gene>
<dbReference type="InterPro" id="IPR036291">
    <property type="entry name" value="NAD(P)-bd_dom_sf"/>
</dbReference>
<evidence type="ECO:0000313" key="2">
    <source>
        <dbReference type="EMBL" id="KPM35780.1"/>
    </source>
</evidence>
<protein>
    <recommendedName>
        <fullName evidence="4">NAD-dependent epimerase/dehydratase domain-containing protein</fullName>
    </recommendedName>
</protein>
<dbReference type="Gene3D" id="3.40.50.720">
    <property type="entry name" value="NAD(P)-binding Rossmann-like Domain"/>
    <property type="match status" value="1"/>
</dbReference>
<dbReference type="SUPFAM" id="SSF51735">
    <property type="entry name" value="NAD(P)-binding Rossmann-fold domains"/>
    <property type="match status" value="1"/>
</dbReference>